<dbReference type="Proteomes" id="UP000006906">
    <property type="component" value="Chromosome 10"/>
</dbReference>
<dbReference type="InterPro" id="IPR000008">
    <property type="entry name" value="C2_dom"/>
</dbReference>
<evidence type="ECO:0000259" key="2">
    <source>
        <dbReference type="PROSITE" id="PS50004"/>
    </source>
</evidence>
<reference evidence="3 4" key="1">
    <citation type="journal article" date="2007" name="Science">
        <title>The Chlamydomonas genome reveals the evolution of key animal and plant functions.</title>
        <authorList>
            <person name="Merchant S.S."/>
            <person name="Prochnik S.E."/>
            <person name="Vallon O."/>
            <person name="Harris E.H."/>
            <person name="Karpowicz S.J."/>
            <person name="Witman G.B."/>
            <person name="Terry A."/>
            <person name="Salamov A."/>
            <person name="Fritz-Laylin L.K."/>
            <person name="Marechal-Drouard L."/>
            <person name="Marshall W.F."/>
            <person name="Qu L.H."/>
            <person name="Nelson D.R."/>
            <person name="Sanderfoot A.A."/>
            <person name="Spalding M.H."/>
            <person name="Kapitonov V.V."/>
            <person name="Ren Q."/>
            <person name="Ferris P."/>
            <person name="Lindquist E."/>
            <person name="Shapiro H."/>
            <person name="Lucas S.M."/>
            <person name="Grimwood J."/>
            <person name="Schmutz J."/>
            <person name="Cardol P."/>
            <person name="Cerutti H."/>
            <person name="Chanfreau G."/>
            <person name="Chen C.L."/>
            <person name="Cognat V."/>
            <person name="Croft M.T."/>
            <person name="Dent R."/>
            <person name="Dutcher S."/>
            <person name="Fernandez E."/>
            <person name="Fukuzawa H."/>
            <person name="Gonzalez-Ballester D."/>
            <person name="Gonzalez-Halphen D."/>
            <person name="Hallmann A."/>
            <person name="Hanikenne M."/>
            <person name="Hippler M."/>
            <person name="Inwood W."/>
            <person name="Jabbari K."/>
            <person name="Kalanon M."/>
            <person name="Kuras R."/>
            <person name="Lefebvre P.A."/>
            <person name="Lemaire S.D."/>
            <person name="Lobanov A.V."/>
            <person name="Lohr M."/>
            <person name="Manuell A."/>
            <person name="Meier I."/>
            <person name="Mets L."/>
            <person name="Mittag M."/>
            <person name="Mittelmeier T."/>
            <person name="Moroney J.V."/>
            <person name="Moseley J."/>
            <person name="Napoli C."/>
            <person name="Nedelcu A.M."/>
            <person name="Niyogi K."/>
            <person name="Novoselov S.V."/>
            <person name="Paulsen I.T."/>
            <person name="Pazour G."/>
            <person name="Purton S."/>
            <person name="Ral J.P."/>
            <person name="Riano-Pachon D.M."/>
            <person name="Riekhof W."/>
            <person name="Rymarquis L."/>
            <person name="Schroda M."/>
            <person name="Stern D."/>
            <person name="Umen J."/>
            <person name="Willows R."/>
            <person name="Wilson N."/>
            <person name="Zimmer S.L."/>
            <person name="Allmer J."/>
            <person name="Balk J."/>
            <person name="Bisova K."/>
            <person name="Chen C.J."/>
            <person name="Elias M."/>
            <person name="Gendler K."/>
            <person name="Hauser C."/>
            <person name="Lamb M.R."/>
            <person name="Ledford H."/>
            <person name="Long J.C."/>
            <person name="Minagawa J."/>
            <person name="Page M.D."/>
            <person name="Pan J."/>
            <person name="Pootakham W."/>
            <person name="Roje S."/>
            <person name="Rose A."/>
            <person name="Stahlberg E."/>
            <person name="Terauchi A.M."/>
            <person name="Yang P."/>
            <person name="Ball S."/>
            <person name="Bowler C."/>
            <person name="Dieckmann C.L."/>
            <person name="Gladyshev V.N."/>
            <person name="Green P."/>
            <person name="Jorgensen R."/>
            <person name="Mayfield S."/>
            <person name="Mueller-Roeber B."/>
            <person name="Rajamani S."/>
            <person name="Sayre R.T."/>
            <person name="Brokstein P."/>
            <person name="Dubchak I."/>
            <person name="Goodstein D."/>
            <person name="Hornick L."/>
            <person name="Huang Y.W."/>
            <person name="Jhaveri J."/>
            <person name="Luo Y."/>
            <person name="Martinez D."/>
            <person name="Ngau W.C."/>
            <person name="Otillar B."/>
            <person name="Poliakov A."/>
            <person name="Porter A."/>
            <person name="Szajkowski L."/>
            <person name="Werner G."/>
            <person name="Zhou K."/>
            <person name="Grigoriev I.V."/>
            <person name="Rokhsar D.S."/>
            <person name="Grossman A.R."/>
        </authorList>
    </citation>
    <scope>NUCLEOTIDE SEQUENCE [LARGE SCALE GENOMIC DNA]</scope>
    <source>
        <strain evidence="4">CC-503</strain>
    </source>
</reference>
<evidence type="ECO:0000313" key="3">
    <source>
        <dbReference type="EMBL" id="PNW76995.1"/>
    </source>
</evidence>
<feature type="compositionally biased region" description="Gly residues" evidence="1">
    <location>
        <begin position="861"/>
        <end position="877"/>
    </location>
</feature>
<evidence type="ECO:0000256" key="1">
    <source>
        <dbReference type="SAM" id="MobiDB-lite"/>
    </source>
</evidence>
<keyword evidence="4" id="KW-1185">Reference proteome</keyword>
<dbReference type="Gramene" id="PNW76995">
    <property type="protein sequence ID" value="PNW76995"/>
    <property type="gene ID" value="CHLRE_10g418050v5"/>
</dbReference>
<proteinExistence type="predicted"/>
<dbReference type="InParanoid" id="A0A2K3D8Z4"/>
<dbReference type="InterPro" id="IPR035892">
    <property type="entry name" value="C2_domain_sf"/>
</dbReference>
<feature type="compositionally biased region" description="Low complexity" evidence="1">
    <location>
        <begin position="795"/>
        <end position="805"/>
    </location>
</feature>
<protein>
    <recommendedName>
        <fullName evidence="2">C2 domain-containing protein</fullName>
    </recommendedName>
</protein>
<sequence length="1131" mass="111662">MDHPHQDAHGRHAPLERQPAHRWSAAAAPPPAGPVEAVEGAEVEASAAVAEPKAGGAGGVLQAQGQAAGQTAGSSTTGSSSSGHGGVVGQVASALAALAGGGAAAAAAVEGLCAAGDSRAALTQLAPGWAVAPGVEKTAALNQLLQLLWPQLAAAGERELRAALTQALAAASGAAPEAPEAGGTQPELLQLRVTRLGLGPAAPPRIGGVRAVPGGGDGTSVVPEAGSGSSWSGGSGSSSEEVLVVELDVAWASEAEVEVEAALHPAAALPPALRRRLPAAALALLGPTALPPLRLRLRRLALRGCVRLSLGPLLPAPPYLAAVALALTQPPLLDAAADLGLGLGSGAEGDVDGGGGEWLPRLQLMALPGVRWAIHAAAQAFLQRTLLYPRHLLLQLSPAVKEEEAGEEGAVGVAAAVLAGLRRPVGVLRLRLLRAEGLQAAGVRRAAAAAGVEGGGGGSSAAFVYVSAQVRQGAVQRSPPQPVLPAAAAATGAIPGDDGGKAVLASWQQLQQSAGPAASASSASSSSVSAATAACPHHEFILPLSAPRHQRLQLRLLRDRPGWNDPCLAAASVPLAALLPALQQVAGGAPGPAGGPDSSGSGSGWVPVVAHMRRSRGGEGDESSGGGGGGAGVGGAAVAVATAPLTGLKALGRALRHPAAATAGGVSRLTRHIGRSLARVTGAGGGGEQAAEAEEGSEEGSEDIEEDEHVELEVAGVAPQAGTGSSSSTTPSARILPGSDVGGGAHLGGVGLQSLAAVHIGDQPHSPRPRSDHVRVYLQAQYLPLPPPPRPGAASSGTSSDTTSTEVAAPAPAPLNDTAAANWQQQQQLDMGMGPRLATEQLATGPMVEASAVIAGAPGAGGAGGAAGASGGGGAAGDGVRPPAPLPGPAQLAAGPALGAVVGREGEAHPQPLSTSPPAKVQQQGHRAGGGPAAGRAEVVPPVGVQVQLGAVWPVAGPSRLVRPPESVSPQEQAVLTVRVLRLRQLTAASNAAAAAASDPWVELLLLDPVTGGVAAAQRTSTRYNAAEASWEDEPALELVPAAAGGWLVARLWDATTGWEAVGRLARLDMQGGLQRPDTLLGGVRLPLLGAATAGRLRRTWLLQPAGSRTSAGAAELEMELSWCPLPPLPP</sequence>
<dbReference type="GeneID" id="5728334"/>
<name>A0A2K3D8Z4_CHLRE</name>
<feature type="compositionally biased region" description="Polar residues" evidence="1">
    <location>
        <begin position="912"/>
        <end position="925"/>
    </location>
</feature>
<gene>
    <name evidence="3" type="ORF">CHLRE_10g418050v5</name>
</gene>
<feature type="region of interest" description="Disordered" evidence="1">
    <location>
        <begin position="56"/>
        <end position="84"/>
    </location>
</feature>
<feature type="region of interest" description="Disordered" evidence="1">
    <location>
        <begin position="1"/>
        <end position="40"/>
    </location>
</feature>
<dbReference type="RefSeq" id="XP_042919811.1">
    <property type="nucleotide sequence ID" value="XM_043066414.1"/>
</dbReference>
<organism evidence="3 4">
    <name type="scientific">Chlamydomonas reinhardtii</name>
    <name type="common">Chlamydomonas smithii</name>
    <dbReference type="NCBI Taxonomy" id="3055"/>
    <lineage>
        <taxon>Eukaryota</taxon>
        <taxon>Viridiplantae</taxon>
        <taxon>Chlorophyta</taxon>
        <taxon>core chlorophytes</taxon>
        <taxon>Chlorophyceae</taxon>
        <taxon>CS clade</taxon>
        <taxon>Chlamydomonadales</taxon>
        <taxon>Chlamydomonadaceae</taxon>
        <taxon>Chlamydomonas</taxon>
    </lineage>
</organism>
<dbReference type="InterPro" id="IPR045050">
    <property type="entry name" value="Synaptotagmin_plant"/>
</dbReference>
<dbReference type="GO" id="GO:0008289">
    <property type="term" value="F:lipid binding"/>
    <property type="evidence" value="ECO:0007669"/>
    <property type="project" value="InterPro"/>
</dbReference>
<accession>A0A2K3D8Z4</accession>
<dbReference type="KEGG" id="cre:CHLRE_10g418050v5"/>
<feature type="region of interest" description="Disordered" evidence="1">
    <location>
        <begin position="206"/>
        <end position="237"/>
    </location>
</feature>
<dbReference type="PROSITE" id="PS50004">
    <property type="entry name" value="C2"/>
    <property type="match status" value="1"/>
</dbReference>
<feature type="compositionally biased region" description="Basic and acidic residues" evidence="1">
    <location>
        <begin position="1"/>
        <end position="19"/>
    </location>
</feature>
<dbReference type="OrthoDB" id="552183at2759"/>
<feature type="region of interest" description="Disordered" evidence="1">
    <location>
        <begin position="906"/>
        <end position="935"/>
    </location>
</feature>
<feature type="region of interest" description="Disordered" evidence="1">
    <location>
        <begin position="718"/>
        <end position="741"/>
    </location>
</feature>
<feature type="region of interest" description="Disordered" evidence="1">
    <location>
        <begin position="782"/>
        <end position="813"/>
    </location>
</feature>
<feature type="compositionally biased region" description="Low complexity" evidence="1">
    <location>
        <begin position="718"/>
        <end position="733"/>
    </location>
</feature>
<dbReference type="EMBL" id="CM008971">
    <property type="protein sequence ID" value="PNW76995.1"/>
    <property type="molecule type" value="Genomic_DNA"/>
</dbReference>
<feature type="compositionally biased region" description="Acidic residues" evidence="1">
    <location>
        <begin position="691"/>
        <end position="706"/>
    </location>
</feature>
<dbReference type="PANTHER" id="PTHR10774">
    <property type="entry name" value="EXTENDED SYNAPTOTAGMIN-RELATED"/>
    <property type="match status" value="1"/>
</dbReference>
<dbReference type="GO" id="GO:0005783">
    <property type="term" value="C:endoplasmic reticulum"/>
    <property type="evidence" value="ECO:0000318"/>
    <property type="project" value="GO_Central"/>
</dbReference>
<feature type="compositionally biased region" description="Low complexity" evidence="1">
    <location>
        <begin position="56"/>
        <end position="82"/>
    </location>
</feature>
<dbReference type="PANTHER" id="PTHR10774:SF190">
    <property type="entry name" value="C2 CALCIUM_LIPID-BINDING ENDONUCLEASE_EXONUCLEASE_PHOSPHATASE-RELATED"/>
    <property type="match status" value="1"/>
</dbReference>
<dbReference type="STRING" id="3055.A0A2K3D8Z4"/>
<dbReference type="AlphaFoldDB" id="A0A2K3D8Z4"/>
<feature type="domain" description="C2" evidence="2">
    <location>
        <begin position="957"/>
        <end position="1102"/>
    </location>
</feature>
<evidence type="ECO:0000313" key="4">
    <source>
        <dbReference type="Proteomes" id="UP000006906"/>
    </source>
</evidence>
<feature type="region of interest" description="Disordered" evidence="1">
    <location>
        <begin position="861"/>
        <end position="893"/>
    </location>
</feature>
<dbReference type="Gene3D" id="2.60.40.150">
    <property type="entry name" value="C2 domain"/>
    <property type="match status" value="1"/>
</dbReference>
<feature type="region of interest" description="Disordered" evidence="1">
    <location>
        <begin position="679"/>
        <end position="706"/>
    </location>
</feature>